<name>A0A074YPR3_AURSE</name>
<evidence type="ECO:0000256" key="1">
    <source>
        <dbReference type="ARBA" id="ARBA00007473"/>
    </source>
</evidence>
<dbReference type="PANTHER" id="PTHR14490:SF5">
    <property type="entry name" value="PROTEIN KRI1 HOMOLOG"/>
    <property type="match status" value="1"/>
</dbReference>
<evidence type="ECO:0000313" key="5">
    <source>
        <dbReference type="Proteomes" id="UP000030641"/>
    </source>
</evidence>
<feature type="compositionally biased region" description="Basic and acidic residues" evidence="2">
    <location>
        <begin position="44"/>
        <end position="65"/>
    </location>
</feature>
<feature type="compositionally biased region" description="Basic and acidic residues" evidence="2">
    <location>
        <begin position="401"/>
        <end position="412"/>
    </location>
</feature>
<evidence type="ECO:0000259" key="3">
    <source>
        <dbReference type="Pfam" id="PF12936"/>
    </source>
</evidence>
<dbReference type="InterPro" id="IPR024626">
    <property type="entry name" value="Kri1-like_C"/>
</dbReference>
<dbReference type="Proteomes" id="UP000030641">
    <property type="component" value="Unassembled WGS sequence"/>
</dbReference>
<dbReference type="GeneID" id="25367333"/>
<feature type="region of interest" description="Disordered" evidence="2">
    <location>
        <begin position="1"/>
        <end position="32"/>
    </location>
</feature>
<comment type="similarity">
    <text evidence="1">Belongs to the KRI1 family.</text>
</comment>
<feature type="domain" description="Kri1-like C-terminal" evidence="3">
    <location>
        <begin position="491"/>
        <end position="574"/>
    </location>
</feature>
<feature type="region of interest" description="Disordered" evidence="2">
    <location>
        <begin position="375"/>
        <end position="482"/>
    </location>
</feature>
<feature type="region of interest" description="Disordered" evidence="2">
    <location>
        <begin position="44"/>
        <end position="89"/>
    </location>
</feature>
<feature type="compositionally biased region" description="Basic and acidic residues" evidence="2">
    <location>
        <begin position="473"/>
        <end position="482"/>
    </location>
</feature>
<reference evidence="4 5" key="1">
    <citation type="journal article" date="2014" name="BMC Genomics">
        <title>Genome sequencing of four Aureobasidium pullulans varieties: biotechnological potential, stress tolerance, and description of new species.</title>
        <authorList>
            <person name="Gostin Ar C."/>
            <person name="Ohm R.A."/>
            <person name="Kogej T."/>
            <person name="Sonjak S."/>
            <person name="Turk M."/>
            <person name="Zajc J."/>
            <person name="Zalar P."/>
            <person name="Grube M."/>
            <person name="Sun H."/>
            <person name="Han J."/>
            <person name="Sharma A."/>
            <person name="Chiniquy J."/>
            <person name="Ngan C.Y."/>
            <person name="Lipzen A."/>
            <person name="Barry K."/>
            <person name="Grigoriev I.V."/>
            <person name="Gunde-Cimerman N."/>
        </authorList>
    </citation>
    <scope>NUCLEOTIDE SEQUENCE [LARGE SCALE GENOMIC DNA]</scope>
    <source>
        <strain evidence="4 5">EXF-2481</strain>
    </source>
</reference>
<dbReference type="STRING" id="1043005.A0A074YPR3"/>
<dbReference type="EMBL" id="KL584757">
    <property type="protein sequence ID" value="KEQ96062.1"/>
    <property type="molecule type" value="Genomic_DNA"/>
</dbReference>
<feature type="region of interest" description="Disordered" evidence="2">
    <location>
        <begin position="146"/>
        <end position="165"/>
    </location>
</feature>
<feature type="compositionally biased region" description="Basic and acidic residues" evidence="2">
    <location>
        <begin position="375"/>
        <end position="389"/>
    </location>
</feature>
<dbReference type="PANTHER" id="PTHR14490">
    <property type="entry name" value="ZINC FINGER, ZZ TYPE"/>
    <property type="match status" value="1"/>
</dbReference>
<accession>A0A074YPR3</accession>
<feature type="region of interest" description="Disordered" evidence="2">
    <location>
        <begin position="175"/>
        <end position="215"/>
    </location>
</feature>
<keyword evidence="5" id="KW-1185">Reference proteome</keyword>
<dbReference type="InParanoid" id="A0A074YPR3"/>
<dbReference type="HOGENOM" id="CLU_009647_3_0_1"/>
<dbReference type="GO" id="GO:0030686">
    <property type="term" value="C:90S preribosome"/>
    <property type="evidence" value="ECO:0007669"/>
    <property type="project" value="TreeGrafter"/>
</dbReference>
<dbReference type="RefSeq" id="XP_013344415.1">
    <property type="nucleotide sequence ID" value="XM_013488961.1"/>
</dbReference>
<feature type="region of interest" description="Disordered" evidence="2">
    <location>
        <begin position="292"/>
        <end position="325"/>
    </location>
</feature>
<dbReference type="OrthoDB" id="10252032at2759"/>
<protein>
    <recommendedName>
        <fullName evidence="3">Kri1-like C-terminal domain-containing protein</fullName>
    </recommendedName>
</protein>
<feature type="compositionally biased region" description="Acidic residues" evidence="2">
    <location>
        <begin position="182"/>
        <end position="192"/>
    </location>
</feature>
<feature type="compositionally biased region" description="Acidic residues" evidence="2">
    <location>
        <begin position="439"/>
        <end position="458"/>
    </location>
</feature>
<dbReference type="GO" id="GO:0005730">
    <property type="term" value="C:nucleolus"/>
    <property type="evidence" value="ECO:0007669"/>
    <property type="project" value="TreeGrafter"/>
</dbReference>
<sequence length="617" mass="70875">MPRKMKNKAAVPSEEHPSKRTKLFDDDAASDDDAVNLTINEEFAKRFEHNKKREEKQRLEEKYGDEASDDESSTDEGEDDAAELATADLDNEIFATLNAIKKKDPRVYDPNVTFYTPFEADQANADASKKEKPLYLADYHRQNLLNGNAQVDEDEDAPPQTYAQEQQALKDDLINQMHAAADDQEEGDDEDDFLVRKPGQTPAVKDTARPKITERDIQVADKDPETFLSNFMQSRAWVPDEKSRFDDAFDSDDSEDERRAEMFESAYNMRFEDPAKANEKLMTFSRDVAKLSARREEKSGRKKQREKEREKKEAEKRERTEDKARLRKLKIDEVEEKVKKIKEAAGLKNQALDLGEWKQVLDEDWDDDQWEQEMKRRFGDNYYADKDGIVEDDAEEEDDAESSKKPSKPKWDDDIDIGDLVPEFDEEAEAAKLKSELAGSDEDEEEEDEMAEDNEDDNIIAPDGVKRKTKKDRLKEAADKRRVARKERMAIEELVDADLTADLPSTKTAGFRYRETSPTSFGLTARDILFADDTALNEYAGLKKLATWRDDDKKKKDKKKLGKKARLRQWRKETFGNEDGFTGGFKEFLGEETPAQGNVDSQGGSRKRRGKKRKAEA</sequence>
<feature type="compositionally biased region" description="Acidic residues" evidence="2">
    <location>
        <begin position="413"/>
        <end position="428"/>
    </location>
</feature>
<proteinExistence type="inferred from homology"/>
<feature type="compositionally biased region" description="Acidic residues" evidence="2">
    <location>
        <begin position="66"/>
        <end position="82"/>
    </location>
</feature>
<feature type="compositionally biased region" description="Basic and acidic residues" evidence="2">
    <location>
        <begin position="206"/>
        <end position="215"/>
    </location>
</feature>
<organism evidence="4 5">
    <name type="scientific">Aureobasidium subglaciale (strain EXF-2481)</name>
    <name type="common">Aureobasidium pullulans var. subglaciale</name>
    <dbReference type="NCBI Taxonomy" id="1043005"/>
    <lineage>
        <taxon>Eukaryota</taxon>
        <taxon>Fungi</taxon>
        <taxon>Dikarya</taxon>
        <taxon>Ascomycota</taxon>
        <taxon>Pezizomycotina</taxon>
        <taxon>Dothideomycetes</taxon>
        <taxon>Dothideomycetidae</taxon>
        <taxon>Dothideales</taxon>
        <taxon>Saccotheciaceae</taxon>
        <taxon>Aureobasidium</taxon>
    </lineage>
</organism>
<feature type="compositionally biased region" description="Basic and acidic residues" evidence="2">
    <location>
        <begin position="13"/>
        <end position="25"/>
    </location>
</feature>
<evidence type="ECO:0000313" key="4">
    <source>
        <dbReference type="EMBL" id="KEQ96062.1"/>
    </source>
</evidence>
<feature type="compositionally biased region" description="Basic residues" evidence="2">
    <location>
        <begin position="605"/>
        <end position="617"/>
    </location>
</feature>
<gene>
    <name evidence="4" type="ORF">AUEXF2481DRAFT_4314</name>
</gene>
<dbReference type="OMA" id="WDNYDPR"/>
<feature type="region of interest" description="Disordered" evidence="2">
    <location>
        <begin position="578"/>
        <end position="617"/>
    </location>
</feature>
<dbReference type="AlphaFoldDB" id="A0A074YPR3"/>
<dbReference type="GO" id="GO:0000447">
    <property type="term" value="P:endonucleolytic cleavage in ITS1 to separate SSU-rRNA from 5.8S rRNA and LSU-rRNA from tricistronic rRNA transcript (SSU-rRNA, 5.8S rRNA, LSU-rRNA)"/>
    <property type="evidence" value="ECO:0007669"/>
    <property type="project" value="TreeGrafter"/>
</dbReference>
<dbReference type="FunCoup" id="A0A074YPR3">
    <property type="interactions" value="624"/>
</dbReference>
<dbReference type="Pfam" id="PF12936">
    <property type="entry name" value="Kri1_C"/>
    <property type="match status" value="1"/>
</dbReference>
<evidence type="ECO:0000256" key="2">
    <source>
        <dbReference type="SAM" id="MobiDB-lite"/>
    </source>
</evidence>
<dbReference type="InterPro" id="IPR018034">
    <property type="entry name" value="Kri1"/>
</dbReference>
<dbReference type="Pfam" id="PF05178">
    <property type="entry name" value="Kri1"/>
    <property type="match status" value="1"/>
</dbReference>
<feature type="compositionally biased region" description="Acidic residues" evidence="2">
    <location>
        <begin position="390"/>
        <end position="400"/>
    </location>
</feature>